<dbReference type="Pfam" id="PF07224">
    <property type="entry name" value="Chlorophyllase"/>
    <property type="match status" value="1"/>
</dbReference>
<proteinExistence type="predicted"/>
<dbReference type="EMBL" id="QXJM01000039">
    <property type="protein sequence ID" value="RIE01893.1"/>
    <property type="molecule type" value="Genomic_DNA"/>
</dbReference>
<organism evidence="2 3">
    <name type="scientific">Cohnella faecalis</name>
    <dbReference type="NCBI Taxonomy" id="2315694"/>
    <lineage>
        <taxon>Bacteria</taxon>
        <taxon>Bacillati</taxon>
        <taxon>Bacillota</taxon>
        <taxon>Bacilli</taxon>
        <taxon>Bacillales</taxon>
        <taxon>Paenibacillaceae</taxon>
        <taxon>Cohnella</taxon>
    </lineage>
</organism>
<keyword evidence="1" id="KW-1133">Transmembrane helix</keyword>
<keyword evidence="3" id="KW-1185">Reference proteome</keyword>
<dbReference type="PANTHER" id="PTHR33428">
    <property type="entry name" value="CHLOROPHYLLASE-2, CHLOROPLASTIC"/>
    <property type="match status" value="1"/>
</dbReference>
<feature type="transmembrane region" description="Helical" evidence="1">
    <location>
        <begin position="101"/>
        <end position="120"/>
    </location>
</feature>
<keyword evidence="1" id="KW-0812">Transmembrane</keyword>
<feature type="transmembrane region" description="Helical" evidence="1">
    <location>
        <begin position="36"/>
        <end position="57"/>
    </location>
</feature>
<feature type="transmembrane region" description="Helical" evidence="1">
    <location>
        <begin position="126"/>
        <end position="148"/>
    </location>
</feature>
<keyword evidence="2" id="KW-0378">Hydrolase</keyword>
<dbReference type="OrthoDB" id="9808543at2"/>
<reference evidence="2 3" key="1">
    <citation type="submission" date="2018-09" db="EMBL/GenBank/DDBJ databases">
        <title>Cohnella cavernae sp. nov., isolated from a karst cave.</title>
        <authorList>
            <person name="Zhu H."/>
        </authorList>
    </citation>
    <scope>NUCLEOTIDE SEQUENCE [LARGE SCALE GENOMIC DNA]</scope>
    <source>
        <strain evidence="2 3">K2E09-144</strain>
    </source>
</reference>
<comment type="caution">
    <text evidence="2">The sequence shown here is derived from an EMBL/GenBank/DDBJ whole genome shotgun (WGS) entry which is preliminary data.</text>
</comment>
<dbReference type="Gene3D" id="3.40.50.1820">
    <property type="entry name" value="alpha/beta hydrolase"/>
    <property type="match status" value="1"/>
</dbReference>
<feature type="transmembrane region" description="Helical" evidence="1">
    <location>
        <begin position="160"/>
        <end position="179"/>
    </location>
</feature>
<feature type="transmembrane region" description="Helical" evidence="1">
    <location>
        <begin position="69"/>
        <end position="94"/>
    </location>
</feature>
<evidence type="ECO:0000313" key="2">
    <source>
        <dbReference type="EMBL" id="RIE01893.1"/>
    </source>
</evidence>
<keyword evidence="1" id="KW-0472">Membrane</keyword>
<evidence type="ECO:0000256" key="1">
    <source>
        <dbReference type="SAM" id="Phobius"/>
    </source>
</evidence>
<accession>A0A398CGM8</accession>
<dbReference type="Proteomes" id="UP000266340">
    <property type="component" value="Unassembled WGS sequence"/>
</dbReference>
<dbReference type="RefSeq" id="WP_119149943.1">
    <property type="nucleotide sequence ID" value="NZ_JBHSOV010000020.1"/>
</dbReference>
<gene>
    <name evidence="2" type="ORF">D3H35_14020</name>
</gene>
<name>A0A398CGM8_9BACL</name>
<dbReference type="GO" id="GO:0016787">
    <property type="term" value="F:hydrolase activity"/>
    <property type="evidence" value="ECO:0007669"/>
    <property type="project" value="UniProtKB-KW"/>
</dbReference>
<dbReference type="SUPFAM" id="SSF53474">
    <property type="entry name" value="alpha/beta-Hydrolases"/>
    <property type="match status" value="1"/>
</dbReference>
<dbReference type="InterPro" id="IPR017395">
    <property type="entry name" value="Chlorophyllase-like"/>
</dbReference>
<sequence length="766" mass="84123">MVDINRTELTETSRGQTRREKLRHKISGMYRYDYGLWRWASAGLWAVVMAVSAFSALGMPTGLGIAFDVGSAMALMTAAMALTAWLAALVLALVGLKLPRLATGCFLFAGALVSVALQYSEWDWRLSLVGAALLALAGAGAGALTGWAAARKIRWRQASIVLLACILLAAAIRYTSAVWPGKVSGDDDSDTVEVMALASAKKVEPLAADPSQPGTYSYRYFTYGSGDDERRSDFGEDVLMLSDSVDGSPYLKGWRWLRTLFWGFDAKELPVNGRVWMPEGEGPFPLVLMVHGNHLMEKFSDEGYGYLGELLASRGFIAVSVDENFLNYSVWSDVPKEDMKARAWMLLKHVGQIQSFSTQADSPFYNLVDFKRVALLGHSRGGQAAAMAADRGVWFPEDEGLPAIGSYEVQAVIALAPTDTTIGNNRSKLSDISYLTLQGAKDTDLVNFYGDRQYGRASFDAAHPERFKASLYIGDANHSRFNTEWGDYDNAIPASLFIRPEGVLAANEQRQIAKVYVSAFLEATLHGETSQRRLFQDYRAGLALLPDTRYFSRYEDGSFQAIARFEGDSVSDLGAGITAKSEGVSDWRHADAVDRQEQAKGNRGVRLEWEKGDASYEIRWDGVPSAFSEDGSLAFSLADLSESDAPLSIDVELTDESGTVARLPLASFMPLARPLPNADMTWFEGMDKYLSDGKFRNASEFVYQTYRLPLEEFSNAAPDFRTDRWKSVTFRFHGGPAAIMLDDVGYAPSREEQLIAATSATGAARG</sequence>
<dbReference type="InterPro" id="IPR029058">
    <property type="entry name" value="AB_hydrolase_fold"/>
</dbReference>
<protein>
    <submittedName>
        <fullName evidence="2">Alpha/beta hydrolase</fullName>
    </submittedName>
</protein>
<dbReference type="PANTHER" id="PTHR33428:SF14">
    <property type="entry name" value="CARBOXYLESTERASE TYPE B DOMAIN-CONTAINING PROTEIN"/>
    <property type="match status" value="1"/>
</dbReference>
<evidence type="ECO:0000313" key="3">
    <source>
        <dbReference type="Proteomes" id="UP000266340"/>
    </source>
</evidence>
<dbReference type="AlphaFoldDB" id="A0A398CGM8"/>